<dbReference type="EMBL" id="CP038033">
    <property type="protein sequence ID" value="QBQ54983.1"/>
    <property type="molecule type" value="Genomic_DNA"/>
</dbReference>
<dbReference type="RefSeq" id="WP_134358235.1">
    <property type="nucleotide sequence ID" value="NZ_CP038033.1"/>
</dbReference>
<evidence type="ECO:0000256" key="1">
    <source>
        <dbReference type="SAM" id="SignalP"/>
    </source>
</evidence>
<organism evidence="2 3">
    <name type="scientific">Nitrosococcus wardiae</name>
    <dbReference type="NCBI Taxonomy" id="1814290"/>
    <lineage>
        <taxon>Bacteria</taxon>
        <taxon>Pseudomonadati</taxon>
        <taxon>Pseudomonadota</taxon>
        <taxon>Gammaproteobacteria</taxon>
        <taxon>Chromatiales</taxon>
        <taxon>Chromatiaceae</taxon>
        <taxon>Nitrosococcus</taxon>
    </lineage>
</organism>
<gene>
    <name evidence="2" type="ORF">E3U44_11005</name>
</gene>
<dbReference type="AlphaFoldDB" id="A0A4P7BXU4"/>
<protein>
    <submittedName>
        <fullName evidence="2">Uncharacterized protein</fullName>
    </submittedName>
</protein>
<feature type="signal peptide" evidence="1">
    <location>
        <begin position="1"/>
        <end position="25"/>
    </location>
</feature>
<proteinExistence type="predicted"/>
<sequence>MNRKYGLASFGAVLLSIGLAGPATAAGDCIPIKGKFFNNALGPGSTLGIAHIIFGKEKFKCGLRGDGKNQNPNDPDDIGPLNFDHTIVCDDDVGYEFPVHSQLVWDTSGYPTSEPEDCGHGLQSFSFLEVSQPVLGTGTGRFDGVTGGSITIEGTLFCSLAIDMEFSGELCF</sequence>
<dbReference type="Proteomes" id="UP000294325">
    <property type="component" value="Chromosome"/>
</dbReference>
<evidence type="ECO:0000313" key="3">
    <source>
        <dbReference type="Proteomes" id="UP000294325"/>
    </source>
</evidence>
<reference evidence="2 3" key="1">
    <citation type="submission" date="2019-03" db="EMBL/GenBank/DDBJ databases">
        <title>The genome sequence of Nitrosococcus wardiae strain D1FHST reveals the archetypal metabolic capacity of ammonia-oxidizing Gammaproteobacteria.</title>
        <authorList>
            <person name="Wang L."/>
            <person name="Lim C.K."/>
            <person name="Hanson T.E."/>
            <person name="Dang H."/>
            <person name="Klotz M.G."/>
        </authorList>
    </citation>
    <scope>NUCLEOTIDE SEQUENCE [LARGE SCALE GENOMIC DNA]</scope>
    <source>
        <strain evidence="2 3">D1FHS</strain>
    </source>
</reference>
<keyword evidence="3" id="KW-1185">Reference proteome</keyword>
<name>A0A4P7BXU4_9GAMM</name>
<feature type="chain" id="PRO_5020802271" evidence="1">
    <location>
        <begin position="26"/>
        <end position="172"/>
    </location>
</feature>
<dbReference type="KEGG" id="nwr:E3U44_11005"/>
<evidence type="ECO:0000313" key="2">
    <source>
        <dbReference type="EMBL" id="QBQ54983.1"/>
    </source>
</evidence>
<accession>A0A4P7BXU4</accession>
<keyword evidence="1" id="KW-0732">Signal</keyword>
<dbReference type="OrthoDB" id="7061262at2"/>